<comment type="cofactor">
    <cofactor evidence="14 15">
        <name>Mn(2+)</name>
        <dbReference type="ChEBI" id="CHEBI:29035"/>
    </cofactor>
    <cofactor evidence="14 15">
        <name>Mg(2+)</name>
        <dbReference type="ChEBI" id="CHEBI:18420"/>
    </cofactor>
    <text evidence="14 15">Manganese or magnesium. Binds 1 divalent metal ion per monomer in the absence of substrate. May bind a second metal ion after substrate binding.</text>
</comment>
<dbReference type="PANTHER" id="PTHR10954:SF18">
    <property type="entry name" value="RIBONUCLEASE HII"/>
    <property type="match status" value="1"/>
</dbReference>
<feature type="domain" description="RNase H type-2" evidence="17">
    <location>
        <begin position="18"/>
        <end position="205"/>
    </location>
</feature>
<dbReference type="InterPro" id="IPR024567">
    <property type="entry name" value="RNase_HII/HIII_dom"/>
</dbReference>
<evidence type="ECO:0000313" key="19">
    <source>
        <dbReference type="Proteomes" id="UP000178336"/>
    </source>
</evidence>
<evidence type="ECO:0000256" key="4">
    <source>
        <dbReference type="ARBA" id="ARBA00004496"/>
    </source>
</evidence>
<evidence type="ECO:0000256" key="13">
    <source>
        <dbReference type="ARBA" id="ARBA00023211"/>
    </source>
</evidence>
<dbReference type="EC" id="3.1.26.4" evidence="6 14"/>
<keyword evidence="11 14" id="KW-0255">Endonuclease</keyword>
<evidence type="ECO:0000256" key="3">
    <source>
        <dbReference type="ARBA" id="ARBA00004065"/>
    </source>
</evidence>
<accession>A0A1F5GTZ8</accession>
<reference evidence="18 19" key="1">
    <citation type="journal article" date="2016" name="Nat. Commun.">
        <title>Thousands of microbial genomes shed light on interconnected biogeochemical processes in an aquifer system.</title>
        <authorList>
            <person name="Anantharaman K."/>
            <person name="Brown C.T."/>
            <person name="Hug L.A."/>
            <person name="Sharon I."/>
            <person name="Castelle C.J."/>
            <person name="Probst A.J."/>
            <person name="Thomas B.C."/>
            <person name="Singh A."/>
            <person name="Wilkins M.J."/>
            <person name="Karaoz U."/>
            <person name="Brodie E.L."/>
            <person name="Williams K.H."/>
            <person name="Hubbard S.S."/>
            <person name="Banfield J.F."/>
        </authorList>
    </citation>
    <scope>NUCLEOTIDE SEQUENCE [LARGE SCALE GENOMIC DNA]</scope>
</reference>
<dbReference type="CDD" id="cd07182">
    <property type="entry name" value="RNase_HII_bacteria_HII_like"/>
    <property type="match status" value="1"/>
</dbReference>
<evidence type="ECO:0000256" key="15">
    <source>
        <dbReference type="PROSITE-ProRule" id="PRU01319"/>
    </source>
</evidence>
<feature type="binding site" evidence="14 15">
    <location>
        <position position="117"/>
    </location>
    <ligand>
        <name>a divalent metal cation</name>
        <dbReference type="ChEBI" id="CHEBI:60240"/>
    </ligand>
</feature>
<dbReference type="GO" id="GO:0032299">
    <property type="term" value="C:ribonuclease H2 complex"/>
    <property type="evidence" value="ECO:0007669"/>
    <property type="project" value="TreeGrafter"/>
</dbReference>
<evidence type="ECO:0000256" key="16">
    <source>
        <dbReference type="RuleBase" id="RU003515"/>
    </source>
</evidence>
<dbReference type="InterPro" id="IPR036397">
    <property type="entry name" value="RNaseH_sf"/>
</dbReference>
<evidence type="ECO:0000256" key="6">
    <source>
        <dbReference type="ARBA" id="ARBA00012180"/>
    </source>
</evidence>
<evidence type="ECO:0000256" key="2">
    <source>
        <dbReference type="ARBA" id="ARBA00001946"/>
    </source>
</evidence>
<dbReference type="InterPro" id="IPR001352">
    <property type="entry name" value="RNase_HII/HIII"/>
</dbReference>
<protein>
    <recommendedName>
        <fullName evidence="7 14">Ribonuclease HII</fullName>
        <shortName evidence="14">RNase HII</shortName>
        <ecNumber evidence="6 14">3.1.26.4</ecNumber>
    </recommendedName>
</protein>
<dbReference type="GO" id="GO:0030145">
    <property type="term" value="F:manganese ion binding"/>
    <property type="evidence" value="ECO:0007669"/>
    <property type="project" value="UniProtKB-UniRule"/>
</dbReference>
<evidence type="ECO:0000256" key="1">
    <source>
        <dbReference type="ARBA" id="ARBA00000077"/>
    </source>
</evidence>
<feature type="binding site" evidence="14 15">
    <location>
        <position position="25"/>
    </location>
    <ligand>
        <name>a divalent metal cation</name>
        <dbReference type="ChEBI" id="CHEBI:60240"/>
    </ligand>
</feature>
<keyword evidence="10 14" id="KW-0479">Metal-binding</keyword>
<dbReference type="GO" id="GO:0003723">
    <property type="term" value="F:RNA binding"/>
    <property type="evidence" value="ECO:0007669"/>
    <property type="project" value="UniProtKB-UniRule"/>
</dbReference>
<dbReference type="InterPro" id="IPR012337">
    <property type="entry name" value="RNaseH-like_sf"/>
</dbReference>
<keyword evidence="12 14" id="KW-0378">Hydrolase</keyword>
<proteinExistence type="inferred from homology"/>
<evidence type="ECO:0000256" key="12">
    <source>
        <dbReference type="ARBA" id="ARBA00022801"/>
    </source>
</evidence>
<evidence type="ECO:0000313" key="18">
    <source>
        <dbReference type="EMBL" id="OGD95315.1"/>
    </source>
</evidence>
<dbReference type="PANTHER" id="PTHR10954">
    <property type="entry name" value="RIBONUCLEASE H2 SUBUNIT A"/>
    <property type="match status" value="1"/>
</dbReference>
<organism evidence="18 19">
    <name type="scientific">Candidatus Curtissbacteria bacterium RIFCSPLOWO2_01_FULL_37_9</name>
    <dbReference type="NCBI Taxonomy" id="1797724"/>
    <lineage>
        <taxon>Bacteria</taxon>
        <taxon>Candidatus Curtissiibacteriota</taxon>
    </lineage>
</organism>
<dbReference type="EMBL" id="MFBN01000020">
    <property type="protein sequence ID" value="OGD95315.1"/>
    <property type="molecule type" value="Genomic_DNA"/>
</dbReference>
<comment type="caution">
    <text evidence="18">The sequence shown here is derived from an EMBL/GenBank/DDBJ whole genome shotgun (WGS) entry which is preliminary data.</text>
</comment>
<dbReference type="AlphaFoldDB" id="A0A1F5GTZ8"/>
<dbReference type="GO" id="GO:0006298">
    <property type="term" value="P:mismatch repair"/>
    <property type="evidence" value="ECO:0007669"/>
    <property type="project" value="TreeGrafter"/>
</dbReference>
<evidence type="ECO:0000256" key="5">
    <source>
        <dbReference type="ARBA" id="ARBA00007383"/>
    </source>
</evidence>
<keyword evidence="13 14" id="KW-0464">Manganese</keyword>
<evidence type="ECO:0000256" key="11">
    <source>
        <dbReference type="ARBA" id="ARBA00022759"/>
    </source>
</evidence>
<dbReference type="GO" id="GO:0043137">
    <property type="term" value="P:DNA replication, removal of RNA primer"/>
    <property type="evidence" value="ECO:0007669"/>
    <property type="project" value="TreeGrafter"/>
</dbReference>
<gene>
    <name evidence="14" type="primary">rnhB</name>
    <name evidence="18" type="ORF">A3A48_01805</name>
</gene>
<evidence type="ECO:0000256" key="9">
    <source>
        <dbReference type="ARBA" id="ARBA00022722"/>
    </source>
</evidence>
<keyword evidence="9 14" id="KW-0540">Nuclease</keyword>
<dbReference type="GO" id="GO:0005737">
    <property type="term" value="C:cytoplasm"/>
    <property type="evidence" value="ECO:0007669"/>
    <property type="project" value="UniProtKB-SubCell"/>
</dbReference>
<comment type="subcellular location">
    <subcellularLocation>
        <location evidence="4 14">Cytoplasm</location>
    </subcellularLocation>
</comment>
<evidence type="ECO:0000256" key="7">
    <source>
        <dbReference type="ARBA" id="ARBA00019179"/>
    </source>
</evidence>
<comment type="catalytic activity">
    <reaction evidence="1 14 15 16">
        <text>Endonucleolytic cleavage to 5'-phosphomonoester.</text>
        <dbReference type="EC" id="3.1.26.4"/>
    </reaction>
</comment>
<dbReference type="PROSITE" id="PS51975">
    <property type="entry name" value="RNASE_H_2"/>
    <property type="match status" value="1"/>
</dbReference>
<evidence type="ECO:0000259" key="17">
    <source>
        <dbReference type="PROSITE" id="PS51975"/>
    </source>
</evidence>
<comment type="similarity">
    <text evidence="5 14 16">Belongs to the RNase HII family.</text>
</comment>
<comment type="function">
    <text evidence="3 14 16">Endonuclease that specifically degrades the RNA of RNA-DNA hybrids.</text>
</comment>
<dbReference type="Pfam" id="PF01351">
    <property type="entry name" value="RNase_HII"/>
    <property type="match status" value="1"/>
</dbReference>
<comment type="cofactor">
    <cofactor evidence="2">
        <name>Mg(2+)</name>
        <dbReference type="ChEBI" id="CHEBI:18420"/>
    </cofactor>
</comment>
<keyword evidence="8 14" id="KW-0963">Cytoplasm</keyword>
<dbReference type="HAMAP" id="MF_00052_B">
    <property type="entry name" value="RNase_HII_B"/>
    <property type="match status" value="1"/>
</dbReference>
<dbReference type="NCBIfam" id="NF000595">
    <property type="entry name" value="PRK00015.1-3"/>
    <property type="match status" value="1"/>
</dbReference>
<dbReference type="GO" id="GO:0004523">
    <property type="term" value="F:RNA-DNA hybrid ribonuclease activity"/>
    <property type="evidence" value="ECO:0007669"/>
    <property type="project" value="UniProtKB-UniRule"/>
</dbReference>
<evidence type="ECO:0000256" key="8">
    <source>
        <dbReference type="ARBA" id="ARBA00022490"/>
    </source>
</evidence>
<name>A0A1F5GTZ8_9BACT</name>
<sequence length="205" mass="23136">MIAPDFSIESSFWQKGYQSLAGIDEVGRGSWAGPVVAAAVILPLDFEIPKNFGDSKQIKPHLRKRFDKLIKDKSIGYSIAKISVAKINKLGIGNASQMAFRKCLKELIVKPDYILVDAFYIKHVNRKNQMAIIKGDEKSVTIAAASIIAKVYRDNLMKKLSRIYKSYGFAKNKGYGTKFHKEAIKTRGFSKIHRTSFKLKFLDNE</sequence>
<dbReference type="Proteomes" id="UP000178336">
    <property type="component" value="Unassembled WGS sequence"/>
</dbReference>
<dbReference type="SUPFAM" id="SSF53098">
    <property type="entry name" value="Ribonuclease H-like"/>
    <property type="match status" value="1"/>
</dbReference>
<dbReference type="Gene3D" id="3.30.420.10">
    <property type="entry name" value="Ribonuclease H-like superfamily/Ribonuclease H"/>
    <property type="match status" value="1"/>
</dbReference>
<evidence type="ECO:0000256" key="14">
    <source>
        <dbReference type="HAMAP-Rule" id="MF_00052"/>
    </source>
</evidence>
<dbReference type="InterPro" id="IPR022898">
    <property type="entry name" value="RNase_HII"/>
</dbReference>
<feature type="binding site" evidence="14 15">
    <location>
        <position position="24"/>
    </location>
    <ligand>
        <name>a divalent metal cation</name>
        <dbReference type="ChEBI" id="CHEBI:60240"/>
    </ligand>
</feature>
<evidence type="ECO:0000256" key="10">
    <source>
        <dbReference type="ARBA" id="ARBA00022723"/>
    </source>
</evidence>
<dbReference type="STRING" id="1797724.A3A48_01805"/>